<comment type="catalytic activity">
    <reaction evidence="6">
        <text>acetate + ATP + CoA = acetyl-CoA + AMP + diphosphate</text>
        <dbReference type="Rhea" id="RHEA:23176"/>
        <dbReference type="ChEBI" id="CHEBI:30089"/>
        <dbReference type="ChEBI" id="CHEBI:30616"/>
        <dbReference type="ChEBI" id="CHEBI:33019"/>
        <dbReference type="ChEBI" id="CHEBI:57287"/>
        <dbReference type="ChEBI" id="CHEBI:57288"/>
        <dbReference type="ChEBI" id="CHEBI:456215"/>
        <dbReference type="EC" id="6.2.1.1"/>
    </reaction>
</comment>
<evidence type="ECO:0000256" key="4">
    <source>
        <dbReference type="ARBA" id="ARBA00022840"/>
    </source>
</evidence>
<dbReference type="CDD" id="cd05966">
    <property type="entry name" value="ACS"/>
    <property type="match status" value="1"/>
</dbReference>
<accession>A0ABV1JIG3</accession>
<evidence type="ECO:0000256" key="6">
    <source>
        <dbReference type="HAMAP-Rule" id="MF_01123"/>
    </source>
</evidence>
<keyword evidence="12" id="KW-1185">Reference proteome</keyword>
<keyword evidence="7" id="KW-0472">Membrane</keyword>
<dbReference type="NCBIfam" id="NF001208">
    <property type="entry name" value="PRK00174.1"/>
    <property type="match status" value="1"/>
</dbReference>
<feature type="binding site" evidence="6">
    <location>
        <position position="539"/>
    </location>
    <ligand>
        <name>ATP</name>
        <dbReference type="ChEBI" id="CHEBI:30616"/>
    </ligand>
</feature>
<dbReference type="PANTHER" id="PTHR24095">
    <property type="entry name" value="ACETYL-COENZYME A SYNTHETASE"/>
    <property type="match status" value="1"/>
</dbReference>
<evidence type="ECO:0000256" key="5">
    <source>
        <dbReference type="ARBA" id="ARBA00022990"/>
    </source>
</evidence>
<keyword evidence="6" id="KW-0479">Metal-binding</keyword>
<dbReference type="InterPro" id="IPR000873">
    <property type="entry name" value="AMP-dep_synth/lig_dom"/>
</dbReference>
<feature type="binding site" evidence="6">
    <location>
        <position position="597"/>
    </location>
    <ligand>
        <name>CoA</name>
        <dbReference type="ChEBI" id="CHEBI:57287"/>
    </ligand>
</feature>
<evidence type="ECO:0000256" key="1">
    <source>
        <dbReference type="ARBA" id="ARBA00006432"/>
    </source>
</evidence>
<evidence type="ECO:0000256" key="2">
    <source>
        <dbReference type="ARBA" id="ARBA00022598"/>
    </source>
</evidence>
<comment type="function">
    <text evidence="6">Catalyzes the conversion of acetate into acetyl-CoA (AcCoA), an essential intermediate at the junction of anabolic and catabolic pathways. AcsA undergoes a two-step reaction. In the first half reaction, AcsA combines acetate with ATP to form acetyl-adenylate (AcAMP) intermediate. In the second half reaction, it can then transfer the acetyl group from AcAMP to the sulfhydryl group of CoA, forming the product AcCoA.</text>
</comment>
<evidence type="ECO:0000259" key="8">
    <source>
        <dbReference type="Pfam" id="PF00501"/>
    </source>
</evidence>
<comment type="caution">
    <text evidence="11">The sequence shown here is derived from an EMBL/GenBank/DDBJ whole genome shotgun (WGS) entry which is preliminary data.</text>
</comment>
<keyword evidence="7" id="KW-0812">Transmembrane</keyword>
<feature type="binding site" evidence="6">
    <location>
        <position position="550"/>
    </location>
    <ligand>
        <name>Mg(2+)</name>
        <dbReference type="ChEBI" id="CHEBI:18420"/>
    </ligand>
</feature>
<feature type="modified residue" description="N6-acetyllysine" evidence="6">
    <location>
        <position position="622"/>
    </location>
</feature>
<feature type="binding site" evidence="6">
    <location>
        <begin position="401"/>
        <end position="403"/>
    </location>
    <ligand>
        <name>ATP</name>
        <dbReference type="ChEBI" id="CHEBI:30616"/>
    </ligand>
</feature>
<evidence type="ECO:0000256" key="7">
    <source>
        <dbReference type="SAM" id="Phobius"/>
    </source>
</evidence>
<keyword evidence="6" id="KW-0460">Magnesium</keyword>
<dbReference type="NCBIfam" id="TIGR02188">
    <property type="entry name" value="Ac_CoA_lig_AcsA"/>
    <property type="match status" value="1"/>
</dbReference>
<dbReference type="InterPro" id="IPR025110">
    <property type="entry name" value="AMP-bd_C"/>
</dbReference>
<dbReference type="Pfam" id="PF13193">
    <property type="entry name" value="AMP-binding_C"/>
    <property type="match status" value="1"/>
</dbReference>
<dbReference type="InterPro" id="IPR045851">
    <property type="entry name" value="AMP-bd_C_sf"/>
</dbReference>
<dbReference type="SUPFAM" id="SSF56801">
    <property type="entry name" value="Acetyl-CoA synthetase-like"/>
    <property type="match status" value="1"/>
</dbReference>
<keyword evidence="2 6" id="KW-0436">Ligase</keyword>
<keyword evidence="3 6" id="KW-0547">Nucleotide-binding</keyword>
<evidence type="ECO:0000313" key="12">
    <source>
        <dbReference type="Proteomes" id="UP001487305"/>
    </source>
</evidence>
<feature type="binding site" evidence="6">
    <location>
        <position position="325"/>
    </location>
    <ligand>
        <name>CoA</name>
        <dbReference type="ChEBI" id="CHEBI:57287"/>
    </ligand>
</feature>
<dbReference type="Gene3D" id="3.40.50.12780">
    <property type="entry name" value="N-terminal domain of ligase-like"/>
    <property type="match status" value="1"/>
</dbReference>
<feature type="binding site" evidence="6">
    <location>
        <position position="513"/>
    </location>
    <ligand>
        <name>ATP</name>
        <dbReference type="ChEBI" id="CHEBI:30616"/>
    </ligand>
</feature>
<dbReference type="InterPro" id="IPR011904">
    <property type="entry name" value="Ac_CoA_lig"/>
</dbReference>
<dbReference type="Pfam" id="PF00501">
    <property type="entry name" value="AMP-binding"/>
    <property type="match status" value="1"/>
</dbReference>
<keyword evidence="4 6" id="KW-0067">ATP-binding</keyword>
<dbReference type="HAMAP" id="MF_01123">
    <property type="entry name" value="Ac_CoA_synth"/>
    <property type="match status" value="1"/>
</dbReference>
<feature type="domain" description="Acetyl-coenzyme A synthetase N-terminal" evidence="10">
    <location>
        <begin position="38"/>
        <end position="96"/>
    </location>
</feature>
<dbReference type="Gene3D" id="3.30.300.30">
    <property type="match status" value="1"/>
</dbReference>
<feature type="domain" description="AMP-binding enzyme C-terminal" evidence="9">
    <location>
        <begin position="544"/>
        <end position="622"/>
    </location>
</feature>
<feature type="binding site" evidence="6">
    <location>
        <position position="536"/>
    </location>
    <ligand>
        <name>CoA</name>
        <dbReference type="ChEBI" id="CHEBI:57287"/>
    </ligand>
</feature>
<dbReference type="InterPro" id="IPR032387">
    <property type="entry name" value="ACAS_N"/>
</dbReference>
<name>A0ABV1JIG3_9ACTN</name>
<proteinExistence type="inferred from homology"/>
<feature type="binding site" evidence="6">
    <location>
        <position position="528"/>
    </location>
    <ligand>
        <name>ATP</name>
        <dbReference type="ChEBI" id="CHEBI:30616"/>
    </ligand>
</feature>
<dbReference type="InterPro" id="IPR042099">
    <property type="entry name" value="ANL_N_sf"/>
</dbReference>
<protein>
    <recommendedName>
        <fullName evidence="6">Acetyl-coenzyme A synthetase</fullName>
        <shortName evidence="6">AcCoA synthetase</shortName>
        <shortName evidence="6">Acs</shortName>
        <ecNumber evidence="6">6.2.1.1</ecNumber>
    </recommendedName>
    <alternativeName>
        <fullName evidence="6">Acetate--CoA ligase</fullName>
    </alternativeName>
    <alternativeName>
        <fullName evidence="6">Acyl-activating enzyme</fullName>
    </alternativeName>
</protein>
<dbReference type="GO" id="GO:0003987">
    <property type="term" value="F:acetate-CoA ligase activity"/>
    <property type="evidence" value="ECO:0007669"/>
    <property type="project" value="UniProtKB-EC"/>
</dbReference>
<dbReference type="EMBL" id="JBBNOP010000017">
    <property type="protein sequence ID" value="MEQ3364146.1"/>
    <property type="molecule type" value="Genomic_DNA"/>
</dbReference>
<organism evidence="11 12">
    <name type="scientific">Raoultibacter massiliensis</name>
    <dbReference type="NCBI Taxonomy" id="1852371"/>
    <lineage>
        <taxon>Bacteria</taxon>
        <taxon>Bacillati</taxon>
        <taxon>Actinomycetota</taxon>
        <taxon>Coriobacteriia</taxon>
        <taxon>Eggerthellales</taxon>
        <taxon>Eggerthellaceae</taxon>
        <taxon>Raoultibacter</taxon>
    </lineage>
</organism>
<feature type="binding site" evidence="6">
    <location>
        <position position="555"/>
    </location>
    <ligand>
        <name>Mg(2+)</name>
        <dbReference type="ChEBI" id="CHEBI:18420"/>
    </ligand>
</feature>
<comment type="caution">
    <text evidence="6">Lacks conserved residue(s) required for the propagation of feature annotation.</text>
</comment>
<keyword evidence="7" id="KW-1133">Transmembrane helix</keyword>
<dbReference type="Pfam" id="PF16177">
    <property type="entry name" value="ACAS_N"/>
    <property type="match status" value="1"/>
</dbReference>
<feature type="binding site" evidence="6">
    <location>
        <begin position="425"/>
        <end position="430"/>
    </location>
    <ligand>
        <name>ATP</name>
        <dbReference type="ChEBI" id="CHEBI:30616"/>
    </ligand>
</feature>
<evidence type="ECO:0000259" key="10">
    <source>
        <dbReference type="Pfam" id="PF16177"/>
    </source>
</evidence>
<feature type="domain" description="AMP-dependent synthetase/ligase" evidence="8">
    <location>
        <begin position="106"/>
        <end position="491"/>
    </location>
</feature>
<dbReference type="RefSeq" id="WP_349227923.1">
    <property type="nucleotide sequence ID" value="NZ_DBFADM010000047.1"/>
</dbReference>
<dbReference type="Proteomes" id="UP001487305">
    <property type="component" value="Unassembled WGS sequence"/>
</dbReference>
<dbReference type="EC" id="6.2.1.1" evidence="6"/>
<sequence length="663" mass="74414">MKKNTRTAFIRHMLENERSIEPSPEFSYKALIKSRQDYDGMYQRSIDDPETFWAQMAEEHIDWFKPWDAVEEYDFESENPYVRYFRGAELNVSYNCLDRHLDGPRRNKAALIWQGEPNEEVDVYTYQRLHREVCKAANMLKRLGVKKGDRVVLYLPMVPQLAISMLACARIGAIHCVVFSGLSAEALKDRIEDSGAKVVITSNYGYRSGKILHLKDICDKALDMCPQVKACIVVRRIEKRTDMKVDRDVWWDDQMAAESPHCDPENVEANEPLFILYTSGSTAKPKGILHGTGGYLLYATLTMKYVFDLKETDIYWCTADAGWITGHSYLVYGPLSNGATSLMFEGVPNYPKPDRYWDVVEKFGVNILYTAPTAVRSMMKDGEQWINDHDISTLRLLGSVGEPITSKAWLWYYSAIGQGRCPIADTWWQTETGGVMITTIPGAVDMKPGSAALPFFGISPRVIGSDGNDTKPNEGGSLVISRPWPGMMLGVYNNPEAFKNVYFPMPGFYLTGDGAFRDEDGYFWITGRIDDVMNVSGHRIGTAEVESALVSVLQVAEAAVVGYPHPVKGEGIYAYVTVKEGTVINDDLRAELCNHVRSNIGPIATPDVIHFASALPKTRSGKIMRRILRKIAAQDTENLCDISTLSEPSVVNDLIQETKRMSA</sequence>
<keyword evidence="5 6" id="KW-0007">Acetylation</keyword>
<feature type="transmembrane region" description="Helical" evidence="7">
    <location>
        <begin position="151"/>
        <end position="173"/>
    </location>
</feature>
<feature type="binding site" evidence="6">
    <location>
        <position position="349"/>
    </location>
    <ligand>
        <name>CoA</name>
        <dbReference type="ChEBI" id="CHEBI:57287"/>
    </ligand>
</feature>
<evidence type="ECO:0000259" key="9">
    <source>
        <dbReference type="Pfam" id="PF13193"/>
    </source>
</evidence>
<dbReference type="PANTHER" id="PTHR24095:SF14">
    <property type="entry name" value="ACETYL-COENZYME A SYNTHETASE 1"/>
    <property type="match status" value="1"/>
</dbReference>
<evidence type="ECO:0000313" key="11">
    <source>
        <dbReference type="EMBL" id="MEQ3364146.1"/>
    </source>
</evidence>
<comment type="similarity">
    <text evidence="1 6">Belongs to the ATP-dependent AMP-binding enzyme family.</text>
</comment>
<comment type="cofactor">
    <cofactor evidence="6">
        <name>Mg(2+)</name>
        <dbReference type="ChEBI" id="CHEBI:18420"/>
    </cofactor>
</comment>
<gene>
    <name evidence="11" type="primary">acs</name>
    <name evidence="6" type="synonym">acsA</name>
    <name evidence="11" type="ORF">AAA083_14275</name>
</gene>
<reference evidence="11 12" key="1">
    <citation type="submission" date="2024-04" db="EMBL/GenBank/DDBJ databases">
        <title>Human intestinal bacterial collection.</title>
        <authorList>
            <person name="Pauvert C."/>
            <person name="Hitch T.C.A."/>
            <person name="Clavel T."/>
        </authorList>
    </citation>
    <scope>NUCLEOTIDE SEQUENCE [LARGE SCALE GENOMIC DNA]</scope>
    <source>
        <strain evidence="11 12">CLA-KB-H42</strain>
    </source>
</reference>
<evidence type="ECO:0000256" key="3">
    <source>
        <dbReference type="ARBA" id="ARBA00022741"/>
    </source>
</evidence>
<comment type="PTM">
    <text evidence="6">Acetylated. Deacetylation by the SIR2-homolog deacetylase activates the enzyme.</text>
</comment>